<proteinExistence type="predicted"/>
<dbReference type="EMBL" id="LR796806">
    <property type="protein sequence ID" value="CAB4167938.1"/>
    <property type="molecule type" value="Genomic_DNA"/>
</dbReference>
<name>A0A6J5PFM4_9CAUD</name>
<accession>A0A6J5PFM4</accession>
<evidence type="ECO:0000313" key="1">
    <source>
        <dbReference type="EMBL" id="CAB4167938.1"/>
    </source>
</evidence>
<sequence length="146" mass="16502">MVWQRPLYETQGDVLRETDFSLIISEKFNCTLSKLPIRYGLDFTAMRDGRAVSFIETKVRTNAVAVYPTYMLSVGKFTHADALTRSTGLPCFLCVMWSDAWGYTQLKTNPGFDVTFGGRSDRGDAQDMEPVFLIPMSSFVIRALHP</sequence>
<dbReference type="Pfam" id="PF24579">
    <property type="entry name" value="PDDEXK_14"/>
    <property type="match status" value="1"/>
</dbReference>
<dbReference type="InterPro" id="IPR057104">
    <property type="entry name" value="PDDEXK_14"/>
</dbReference>
<protein>
    <submittedName>
        <fullName evidence="1">Uncharacterized protein</fullName>
    </submittedName>
</protein>
<gene>
    <name evidence="1" type="ORF">UFOVP858_81</name>
</gene>
<reference evidence="1" key="1">
    <citation type="submission" date="2020-04" db="EMBL/GenBank/DDBJ databases">
        <authorList>
            <person name="Chiriac C."/>
            <person name="Salcher M."/>
            <person name="Ghai R."/>
            <person name="Kavagutti S V."/>
        </authorList>
    </citation>
    <scope>NUCLEOTIDE SEQUENCE</scope>
</reference>
<organism evidence="1">
    <name type="scientific">uncultured Caudovirales phage</name>
    <dbReference type="NCBI Taxonomy" id="2100421"/>
    <lineage>
        <taxon>Viruses</taxon>
        <taxon>Duplodnaviria</taxon>
        <taxon>Heunggongvirae</taxon>
        <taxon>Uroviricota</taxon>
        <taxon>Caudoviricetes</taxon>
        <taxon>Peduoviridae</taxon>
        <taxon>Maltschvirus</taxon>
        <taxon>Maltschvirus maltsch</taxon>
    </lineage>
</organism>